<evidence type="ECO:0000313" key="5">
    <source>
        <dbReference type="Proteomes" id="UP000178606"/>
    </source>
</evidence>
<dbReference type="PANTHER" id="PTHR43808:SF25">
    <property type="entry name" value="PEPTIDASE M20 DIMERISATION DOMAIN-CONTAINING PROTEIN"/>
    <property type="match status" value="1"/>
</dbReference>
<sequence>MDPDIRAYLETRQKEAVDLLCDLIRMPSTRGNEGPVIRYLHERFRGRADACELVPTPESIVEDGDYSFPLEGLTYSDRPNLEVVCKGEGEGLSLVFNTHVDVVPASPRQDRAFDPEVRDGVIYGRGACDAKGQVVALYLALSALHDLGIRLKGDVTFHIVVEEECGGNGSLAMARRGCKADGAVVLEPSDLVLLPSVRGAVWFDVVCTGRAGHSGRAGDVVSALKKAIQAMDILERYHDRLLAASKGHPLFDRYANPMPITFGVMRAGDWPATAPNRAEFKGVFGFLPNVTREEVQREMREALLREGDAWLREHFDLSFLYRHDGNEIPVDHPLVKAAEAACWEAGREPKVGAMPASCDAWLYNNQLKIPTLVMGPGSLGYAHTNEEQIGVDDLLKGAEILVRLIASWCNRKKPGECGRAY</sequence>
<dbReference type="GO" id="GO:0016787">
    <property type="term" value="F:hydrolase activity"/>
    <property type="evidence" value="ECO:0007669"/>
    <property type="project" value="UniProtKB-KW"/>
</dbReference>
<reference evidence="4 5" key="1">
    <citation type="journal article" date="2016" name="Nat. Commun.">
        <title>Thousands of microbial genomes shed light on interconnected biogeochemical processes in an aquifer system.</title>
        <authorList>
            <person name="Anantharaman K."/>
            <person name="Brown C.T."/>
            <person name="Hug L.A."/>
            <person name="Sharon I."/>
            <person name="Castelle C.J."/>
            <person name="Probst A.J."/>
            <person name="Thomas B.C."/>
            <person name="Singh A."/>
            <person name="Wilkins M.J."/>
            <person name="Karaoz U."/>
            <person name="Brodie E.L."/>
            <person name="Williams K.H."/>
            <person name="Hubbard S.S."/>
            <person name="Banfield J.F."/>
        </authorList>
    </citation>
    <scope>NUCLEOTIDE SEQUENCE [LARGE SCALE GENOMIC DNA]</scope>
    <source>
        <strain evidence="5">RIFCSPLOWO2_12_FULL_64_10</strain>
    </source>
</reference>
<dbReference type="Pfam" id="PF01546">
    <property type="entry name" value="Peptidase_M20"/>
    <property type="match status" value="1"/>
</dbReference>
<dbReference type="InterPro" id="IPR011650">
    <property type="entry name" value="Peptidase_M20_dimer"/>
</dbReference>
<dbReference type="Gene3D" id="3.30.70.360">
    <property type="match status" value="1"/>
</dbReference>
<keyword evidence="1" id="KW-0479">Metal-binding</keyword>
<comment type="caution">
    <text evidence="4">The sequence shown here is derived from an EMBL/GenBank/DDBJ whole genome shotgun (WGS) entry which is preliminary data.</text>
</comment>
<protein>
    <recommendedName>
        <fullName evidence="3">Peptidase M20 dimerisation domain-containing protein</fullName>
    </recommendedName>
</protein>
<dbReference type="InterPro" id="IPR002933">
    <property type="entry name" value="Peptidase_M20"/>
</dbReference>
<dbReference type="PANTHER" id="PTHR43808">
    <property type="entry name" value="ACETYLORNITHINE DEACETYLASE"/>
    <property type="match status" value="1"/>
</dbReference>
<dbReference type="Pfam" id="PF07687">
    <property type="entry name" value="M20_dimer"/>
    <property type="match status" value="1"/>
</dbReference>
<dbReference type="AlphaFoldDB" id="A0A1F6D6H0"/>
<dbReference type="InterPro" id="IPR050072">
    <property type="entry name" value="Peptidase_M20A"/>
</dbReference>
<dbReference type="GO" id="GO:0046872">
    <property type="term" value="F:metal ion binding"/>
    <property type="evidence" value="ECO:0007669"/>
    <property type="project" value="UniProtKB-KW"/>
</dbReference>
<accession>A0A1F6D6H0</accession>
<dbReference type="InterPro" id="IPR036264">
    <property type="entry name" value="Bact_exopeptidase_dim_dom"/>
</dbReference>
<dbReference type="Gene3D" id="3.40.630.10">
    <property type="entry name" value="Zn peptidases"/>
    <property type="match status" value="1"/>
</dbReference>
<dbReference type="Proteomes" id="UP000178606">
    <property type="component" value="Unassembled WGS sequence"/>
</dbReference>
<gene>
    <name evidence="4" type="ORF">A3F84_05040</name>
</gene>
<organism evidence="4 5">
    <name type="scientific">Handelsmanbacteria sp. (strain RIFCSPLOWO2_12_FULL_64_10)</name>
    <dbReference type="NCBI Taxonomy" id="1817868"/>
    <lineage>
        <taxon>Bacteria</taxon>
        <taxon>Candidatus Handelsmaniibacteriota</taxon>
    </lineage>
</organism>
<name>A0A1F6D6H0_HANXR</name>
<dbReference type="EMBL" id="MFKF01000017">
    <property type="protein sequence ID" value="OGG57043.1"/>
    <property type="molecule type" value="Genomic_DNA"/>
</dbReference>
<feature type="domain" description="Peptidase M20 dimerisation" evidence="3">
    <location>
        <begin position="197"/>
        <end position="306"/>
    </location>
</feature>
<dbReference type="SUPFAM" id="SSF55031">
    <property type="entry name" value="Bacterial exopeptidase dimerisation domain"/>
    <property type="match status" value="1"/>
</dbReference>
<dbReference type="SUPFAM" id="SSF53187">
    <property type="entry name" value="Zn-dependent exopeptidases"/>
    <property type="match status" value="1"/>
</dbReference>
<keyword evidence="2" id="KW-0378">Hydrolase</keyword>
<proteinExistence type="predicted"/>
<evidence type="ECO:0000259" key="3">
    <source>
        <dbReference type="Pfam" id="PF07687"/>
    </source>
</evidence>
<evidence type="ECO:0000256" key="1">
    <source>
        <dbReference type="ARBA" id="ARBA00022723"/>
    </source>
</evidence>
<evidence type="ECO:0000256" key="2">
    <source>
        <dbReference type="ARBA" id="ARBA00022801"/>
    </source>
</evidence>
<evidence type="ECO:0000313" key="4">
    <source>
        <dbReference type="EMBL" id="OGG57043.1"/>
    </source>
</evidence>